<feature type="transmembrane region" description="Helical" evidence="1">
    <location>
        <begin position="291"/>
        <end position="309"/>
    </location>
</feature>
<dbReference type="InterPro" id="IPR050879">
    <property type="entry name" value="Acyltransferase_3"/>
</dbReference>
<dbReference type="PANTHER" id="PTHR23028:SF53">
    <property type="entry name" value="ACYL_TRANSF_3 DOMAIN-CONTAINING PROTEIN"/>
    <property type="match status" value="1"/>
</dbReference>
<keyword evidence="3" id="KW-0012">Acyltransferase</keyword>
<keyword evidence="3" id="KW-0808">Transferase</keyword>
<evidence type="ECO:0000256" key="1">
    <source>
        <dbReference type="SAM" id="Phobius"/>
    </source>
</evidence>
<dbReference type="GO" id="GO:0016747">
    <property type="term" value="F:acyltransferase activity, transferring groups other than amino-acyl groups"/>
    <property type="evidence" value="ECO:0007669"/>
    <property type="project" value="InterPro"/>
</dbReference>
<gene>
    <name evidence="3" type="ORF">EBB59_04905</name>
</gene>
<feature type="domain" description="Acyltransferase 3" evidence="2">
    <location>
        <begin position="11"/>
        <end position="345"/>
    </location>
</feature>
<reference evidence="3 4" key="1">
    <citation type="submission" date="2018-10" db="EMBL/GenBank/DDBJ databases">
        <title>Proposal of Lysobacter pythonis sp. nov. isolated from royal pythons (Python regius).</title>
        <authorList>
            <person name="Hans-Juergen B."/>
            <person name="Huptas C."/>
            <person name="Sandra B."/>
            <person name="Igor L."/>
            <person name="Joachim S."/>
            <person name="Siegfried S."/>
            <person name="Mareike W."/>
            <person name="Peter K."/>
        </authorList>
    </citation>
    <scope>NUCLEOTIDE SEQUENCE [LARGE SCALE GENOMIC DNA]</scope>
    <source>
        <strain evidence="3 4">4284/11</strain>
    </source>
</reference>
<dbReference type="GO" id="GO:0000271">
    <property type="term" value="P:polysaccharide biosynthetic process"/>
    <property type="evidence" value="ECO:0007669"/>
    <property type="project" value="TreeGrafter"/>
</dbReference>
<keyword evidence="1" id="KW-0812">Transmembrane</keyword>
<keyword evidence="1" id="KW-1133">Transmembrane helix</keyword>
<protein>
    <submittedName>
        <fullName evidence="3">Acyltransferase</fullName>
    </submittedName>
</protein>
<dbReference type="InterPro" id="IPR002656">
    <property type="entry name" value="Acyl_transf_3_dom"/>
</dbReference>
<evidence type="ECO:0000259" key="2">
    <source>
        <dbReference type="Pfam" id="PF01757"/>
    </source>
</evidence>
<dbReference type="PANTHER" id="PTHR23028">
    <property type="entry name" value="ACETYLTRANSFERASE"/>
    <property type="match status" value="1"/>
</dbReference>
<dbReference type="Pfam" id="PF01757">
    <property type="entry name" value="Acyl_transf_3"/>
    <property type="match status" value="1"/>
</dbReference>
<feature type="transmembrane region" description="Helical" evidence="1">
    <location>
        <begin position="329"/>
        <end position="352"/>
    </location>
</feature>
<name>A0A3M2I2Y2_9GAMM</name>
<keyword evidence="4" id="KW-1185">Reference proteome</keyword>
<dbReference type="AlphaFoldDB" id="A0A3M2I2Y2"/>
<dbReference type="EMBL" id="RFLY01000005">
    <property type="protein sequence ID" value="RMH93582.1"/>
    <property type="molecule type" value="Genomic_DNA"/>
</dbReference>
<feature type="transmembrane region" description="Helical" evidence="1">
    <location>
        <begin position="227"/>
        <end position="245"/>
    </location>
</feature>
<proteinExistence type="predicted"/>
<feature type="transmembrane region" description="Helical" evidence="1">
    <location>
        <begin position="54"/>
        <end position="78"/>
    </location>
</feature>
<feature type="transmembrane region" description="Helical" evidence="1">
    <location>
        <begin position="137"/>
        <end position="165"/>
    </location>
</feature>
<organism evidence="3 4">
    <name type="scientific">Solilutibacter pythonis</name>
    <dbReference type="NCBI Taxonomy" id="2483112"/>
    <lineage>
        <taxon>Bacteria</taxon>
        <taxon>Pseudomonadati</taxon>
        <taxon>Pseudomonadota</taxon>
        <taxon>Gammaproteobacteria</taxon>
        <taxon>Lysobacterales</taxon>
        <taxon>Lysobacteraceae</taxon>
        <taxon>Solilutibacter</taxon>
    </lineage>
</organism>
<evidence type="ECO:0000313" key="3">
    <source>
        <dbReference type="EMBL" id="RMH93582.1"/>
    </source>
</evidence>
<comment type="caution">
    <text evidence="3">The sequence shown here is derived from an EMBL/GenBank/DDBJ whole genome shotgun (WGS) entry which is preliminary data.</text>
</comment>
<feature type="transmembrane region" description="Helical" evidence="1">
    <location>
        <begin position="257"/>
        <end position="279"/>
    </location>
</feature>
<accession>A0A3M2I2Y2</accession>
<feature type="transmembrane region" description="Helical" evidence="1">
    <location>
        <begin position="202"/>
        <end position="220"/>
    </location>
</feature>
<dbReference type="RefSeq" id="WP_122101030.1">
    <property type="nucleotide sequence ID" value="NZ_RFLY01000005.1"/>
</dbReference>
<feature type="transmembrane region" description="Helical" evidence="1">
    <location>
        <begin position="172"/>
        <end position="190"/>
    </location>
</feature>
<dbReference type="Proteomes" id="UP000275012">
    <property type="component" value="Unassembled WGS sequence"/>
</dbReference>
<keyword evidence="1" id="KW-0472">Membrane</keyword>
<feature type="transmembrane region" description="Helical" evidence="1">
    <location>
        <begin position="98"/>
        <end position="117"/>
    </location>
</feature>
<evidence type="ECO:0000313" key="4">
    <source>
        <dbReference type="Proteomes" id="UP000275012"/>
    </source>
</evidence>
<sequence length="372" mass="42551">MRSQNIHYLPELDHLRGFAALLILLYHGLHNFSYQFRFDAPFSFENWPRSDNPLLAFLFEAHLSLALFMTLSGFLFAFACTGRNIHYGQFLRNRVLRIYPLFLLFLIAGICAFPKQFDFLSFVQTLTMMGNINGRLTAWPFTAMFWAIAVECQFYLLFPALMLLVNRRGPRVLLALLVLMWVLRYVGLAHDANARDMSYWTLLGRADQFLIGMMAGHLMARGRLRPHALYLPAGALGMLLIATVLNRHGGWPTDASWRILLPPAEALCCMLFILGYCRLGARLPESLHRPLTALGVISFSIYLWHFIVISTLQRNHWWLTPTGNPYADALLTTALLVLPVTLLLSGLTWHNIEKPFLGLRRRYIDTPQPAVN</sequence>
<feature type="transmembrane region" description="Helical" evidence="1">
    <location>
        <begin position="12"/>
        <end position="34"/>
    </location>
</feature>
<dbReference type="OrthoDB" id="9767863at2"/>
<dbReference type="GO" id="GO:0016020">
    <property type="term" value="C:membrane"/>
    <property type="evidence" value="ECO:0007669"/>
    <property type="project" value="TreeGrafter"/>
</dbReference>